<dbReference type="SUPFAM" id="SSF55729">
    <property type="entry name" value="Acyl-CoA N-acyltransferases (Nat)"/>
    <property type="match status" value="1"/>
</dbReference>
<reference evidence="2 3" key="1">
    <citation type="submission" date="2014-05" db="EMBL/GenBank/DDBJ databases">
        <title>Draft Genome Sequence of Kitasatospora cheerisanensis KCTC 2395.</title>
        <authorList>
            <person name="Nam D.H."/>
        </authorList>
    </citation>
    <scope>NUCLEOTIDE SEQUENCE [LARGE SCALE GENOMIC DNA]</scope>
    <source>
        <strain evidence="2 3">KCTC 2395</strain>
    </source>
</reference>
<dbReference type="Proteomes" id="UP000027178">
    <property type="component" value="Unassembled WGS sequence"/>
</dbReference>
<comment type="caution">
    <text evidence="2">The sequence shown here is derived from an EMBL/GenBank/DDBJ whole genome shotgun (WGS) entry which is preliminary data.</text>
</comment>
<dbReference type="GO" id="GO:1990189">
    <property type="term" value="F:protein N-terminal-serine acetyltransferase activity"/>
    <property type="evidence" value="ECO:0007669"/>
    <property type="project" value="TreeGrafter"/>
</dbReference>
<dbReference type="PROSITE" id="PS51186">
    <property type="entry name" value="GNAT"/>
    <property type="match status" value="1"/>
</dbReference>
<evidence type="ECO:0000313" key="3">
    <source>
        <dbReference type="Proteomes" id="UP000027178"/>
    </source>
</evidence>
<dbReference type="PANTHER" id="PTHR43441:SF2">
    <property type="entry name" value="FAMILY ACETYLTRANSFERASE, PUTATIVE (AFU_ORTHOLOGUE AFUA_7G00850)-RELATED"/>
    <property type="match status" value="1"/>
</dbReference>
<dbReference type="CDD" id="cd04301">
    <property type="entry name" value="NAT_SF"/>
    <property type="match status" value="1"/>
</dbReference>
<proteinExistence type="predicted"/>
<protein>
    <submittedName>
        <fullName evidence="2">Acetyltransferase</fullName>
    </submittedName>
</protein>
<dbReference type="EMBL" id="JNBY01000107">
    <property type="protein sequence ID" value="KDN82508.1"/>
    <property type="molecule type" value="Genomic_DNA"/>
</dbReference>
<dbReference type="AlphaFoldDB" id="A0A066YLZ5"/>
<dbReference type="OrthoDB" id="9814648at2"/>
<dbReference type="Gene3D" id="3.40.630.30">
    <property type="match status" value="1"/>
</dbReference>
<dbReference type="GO" id="GO:0005737">
    <property type="term" value="C:cytoplasm"/>
    <property type="evidence" value="ECO:0007669"/>
    <property type="project" value="TreeGrafter"/>
</dbReference>
<dbReference type="RefSeq" id="WP_035867191.1">
    <property type="nucleotide sequence ID" value="NZ_KK853997.1"/>
</dbReference>
<accession>A0A066YLZ5</accession>
<dbReference type="InterPro" id="IPR051908">
    <property type="entry name" value="Ribosomal_N-acetyltransferase"/>
</dbReference>
<keyword evidence="2" id="KW-0808">Transferase</keyword>
<dbReference type="HOGENOM" id="CLU_013985_3_2_11"/>
<name>A0A066YLZ5_9ACTN</name>
<evidence type="ECO:0000313" key="2">
    <source>
        <dbReference type="EMBL" id="KDN82508.1"/>
    </source>
</evidence>
<organism evidence="2 3">
    <name type="scientific">Kitasatospora cheerisanensis KCTC 2395</name>
    <dbReference type="NCBI Taxonomy" id="1348663"/>
    <lineage>
        <taxon>Bacteria</taxon>
        <taxon>Bacillati</taxon>
        <taxon>Actinomycetota</taxon>
        <taxon>Actinomycetes</taxon>
        <taxon>Kitasatosporales</taxon>
        <taxon>Streptomycetaceae</taxon>
        <taxon>Kitasatospora</taxon>
    </lineage>
</organism>
<dbReference type="InterPro" id="IPR000182">
    <property type="entry name" value="GNAT_dom"/>
</dbReference>
<feature type="domain" description="N-acetyltransferase" evidence="1">
    <location>
        <begin position="23"/>
        <end position="174"/>
    </location>
</feature>
<dbReference type="PATRIC" id="fig|1348663.4.peg.5505"/>
<dbReference type="PANTHER" id="PTHR43441">
    <property type="entry name" value="RIBOSOMAL-PROTEIN-SERINE ACETYLTRANSFERASE"/>
    <property type="match status" value="1"/>
</dbReference>
<dbReference type="InterPro" id="IPR016181">
    <property type="entry name" value="Acyl_CoA_acyltransferase"/>
</dbReference>
<keyword evidence="3" id="KW-1185">Reference proteome</keyword>
<sequence>MTSYWQGERVRLRAVEPGDGPLLALLSEQEERLGDLLNPPRSAEGWQARARELATADPAADTWTLIVESRADGTPVGSIGVHRADPRNGWFEYGITVGAEHRRRGYGAEAARLVIRHQFEERRYHKATARVFAHNLPSLELQRRLGFTEEGRLRRHAFLSGRHLDVVLLALFAEDFPAGHGAPAQP</sequence>
<dbReference type="GO" id="GO:0008999">
    <property type="term" value="F:protein-N-terminal-alanine acetyltransferase activity"/>
    <property type="evidence" value="ECO:0007669"/>
    <property type="project" value="TreeGrafter"/>
</dbReference>
<gene>
    <name evidence="2" type="ORF">KCH_56860</name>
</gene>
<dbReference type="eggNOG" id="COG1670">
    <property type="taxonomic scope" value="Bacteria"/>
</dbReference>
<evidence type="ECO:0000259" key="1">
    <source>
        <dbReference type="PROSITE" id="PS51186"/>
    </source>
</evidence>
<dbReference type="Pfam" id="PF13302">
    <property type="entry name" value="Acetyltransf_3"/>
    <property type="match status" value="1"/>
</dbReference>